<evidence type="ECO:0000313" key="1">
    <source>
        <dbReference type="EMBL" id="CAE6523925.1"/>
    </source>
</evidence>
<sequence>MIPRSYASRDGFLVEVKAVRSEYVTMKFSAPPPDGRAVIALIPRELWGSTDPAVMLVAEDVRQSVIRTIRASKDRQMGVRVTNSRSTSGDDYGDNHGVQAFCRYT</sequence>
<dbReference type="Proteomes" id="UP000663853">
    <property type="component" value="Unassembled WGS sequence"/>
</dbReference>
<protein>
    <submittedName>
        <fullName evidence="1">Uncharacterized protein</fullName>
    </submittedName>
</protein>
<dbReference type="EMBL" id="CAJMXA010003890">
    <property type="protein sequence ID" value="CAE6523925.1"/>
    <property type="molecule type" value="Genomic_DNA"/>
</dbReference>
<name>A0A8H3HLQ9_9AGAM</name>
<accession>A0A8H3HLQ9</accession>
<dbReference type="AlphaFoldDB" id="A0A8H3HLQ9"/>
<proteinExistence type="predicted"/>
<reference evidence="1" key="1">
    <citation type="submission" date="2021-01" db="EMBL/GenBank/DDBJ databases">
        <authorList>
            <person name="Kaushik A."/>
        </authorList>
    </citation>
    <scope>NUCLEOTIDE SEQUENCE</scope>
    <source>
        <strain evidence="1">AG6-10EEA</strain>
    </source>
</reference>
<gene>
    <name evidence="1" type="ORF">RDB_LOCUS155044</name>
</gene>
<comment type="caution">
    <text evidence="1">The sequence shown here is derived from an EMBL/GenBank/DDBJ whole genome shotgun (WGS) entry which is preliminary data.</text>
</comment>
<evidence type="ECO:0000313" key="2">
    <source>
        <dbReference type="Proteomes" id="UP000663853"/>
    </source>
</evidence>
<organism evidence="1 2">
    <name type="scientific">Rhizoctonia solani</name>
    <dbReference type="NCBI Taxonomy" id="456999"/>
    <lineage>
        <taxon>Eukaryota</taxon>
        <taxon>Fungi</taxon>
        <taxon>Dikarya</taxon>
        <taxon>Basidiomycota</taxon>
        <taxon>Agaricomycotina</taxon>
        <taxon>Agaricomycetes</taxon>
        <taxon>Cantharellales</taxon>
        <taxon>Ceratobasidiaceae</taxon>
        <taxon>Rhizoctonia</taxon>
    </lineage>
</organism>